<evidence type="ECO:0000256" key="1">
    <source>
        <dbReference type="ARBA" id="ARBA00023125"/>
    </source>
</evidence>
<feature type="domain" description="HTH cro/C1-type" evidence="2">
    <location>
        <begin position="7"/>
        <end position="61"/>
    </location>
</feature>
<comment type="caution">
    <text evidence="3">The sequence shown here is derived from an EMBL/GenBank/DDBJ whole genome shotgun (WGS) entry which is preliminary data.</text>
</comment>
<keyword evidence="1" id="KW-0238">DNA-binding</keyword>
<dbReference type="InterPro" id="IPR010982">
    <property type="entry name" value="Lambda_DNA-bd_dom_sf"/>
</dbReference>
<sequence>MDIGENIRHLRQNLGLSQAEFAQRMDVTKETVSRWESGRSFIRRNNIEKIRTVFGVPVEHLLGEVAPTRQDVKLPVADGASRAEGKAAQGEGVFPAYKVDRSASGTMLRYLAQAMAPADVAQRHPASFFVRLDSVDLAKVYPQGCLLLADQRMRPYNGCTVVAIVDDSITVIRRFQAGNNTVVLSTLGLKAPQPDLVLDKRRVRILGTVVWFQAGHDVTPD</sequence>
<evidence type="ECO:0000259" key="2">
    <source>
        <dbReference type="PROSITE" id="PS50943"/>
    </source>
</evidence>
<dbReference type="PANTHER" id="PTHR46558">
    <property type="entry name" value="TRACRIPTIONAL REGULATORY PROTEIN-RELATED-RELATED"/>
    <property type="match status" value="1"/>
</dbReference>
<dbReference type="SUPFAM" id="SSF47413">
    <property type="entry name" value="lambda repressor-like DNA-binding domains"/>
    <property type="match status" value="1"/>
</dbReference>
<name>A0A4V5KJS1_9ACTN</name>
<protein>
    <submittedName>
        <fullName evidence="3">Helix-turn-helix transcriptional regulator</fullName>
    </submittedName>
</protein>
<dbReference type="GO" id="GO:0003677">
    <property type="term" value="F:DNA binding"/>
    <property type="evidence" value="ECO:0007669"/>
    <property type="project" value="UniProtKB-KW"/>
</dbReference>
<dbReference type="PANTHER" id="PTHR46558:SF11">
    <property type="entry name" value="HTH-TYPE TRANSCRIPTIONAL REGULATOR XRE"/>
    <property type="match status" value="1"/>
</dbReference>
<dbReference type="Proteomes" id="UP000309454">
    <property type="component" value="Unassembled WGS sequence"/>
</dbReference>
<dbReference type="EMBL" id="SSTM01000005">
    <property type="protein sequence ID" value="TJW09932.1"/>
    <property type="molecule type" value="Genomic_DNA"/>
</dbReference>
<evidence type="ECO:0000313" key="3">
    <source>
        <dbReference type="EMBL" id="TJW09932.1"/>
    </source>
</evidence>
<dbReference type="CDD" id="cd00093">
    <property type="entry name" value="HTH_XRE"/>
    <property type="match status" value="1"/>
</dbReference>
<dbReference type="Pfam" id="PF00717">
    <property type="entry name" value="Peptidase_S24"/>
    <property type="match status" value="1"/>
</dbReference>
<reference evidence="3 4" key="1">
    <citation type="submission" date="2019-04" db="EMBL/GenBank/DDBJ databases">
        <title>Microbes associate with the intestines of laboratory mice.</title>
        <authorList>
            <person name="Navarre W."/>
            <person name="Wong E."/>
            <person name="Huang K.C."/>
            <person name="Tropini C."/>
            <person name="Ng K."/>
            <person name="Yu B."/>
        </authorList>
    </citation>
    <scope>NUCLEOTIDE SEQUENCE [LARGE SCALE GENOMIC DNA]</scope>
    <source>
        <strain evidence="3 4">NM48_B13</strain>
    </source>
</reference>
<dbReference type="SMART" id="SM00530">
    <property type="entry name" value="HTH_XRE"/>
    <property type="match status" value="1"/>
</dbReference>
<accession>A0A4V5KJS1</accession>
<dbReference type="Gene3D" id="1.10.260.40">
    <property type="entry name" value="lambda repressor-like DNA-binding domains"/>
    <property type="match status" value="1"/>
</dbReference>
<proteinExistence type="predicted"/>
<dbReference type="AlphaFoldDB" id="A0A4V5KJS1"/>
<keyword evidence="4" id="KW-1185">Reference proteome</keyword>
<dbReference type="PROSITE" id="PS50943">
    <property type="entry name" value="HTH_CROC1"/>
    <property type="match status" value="1"/>
</dbReference>
<dbReference type="Gene3D" id="2.10.109.10">
    <property type="entry name" value="Umud Fragment, subunit A"/>
    <property type="match status" value="1"/>
</dbReference>
<dbReference type="SUPFAM" id="SSF51306">
    <property type="entry name" value="LexA/Signal peptidase"/>
    <property type="match status" value="1"/>
</dbReference>
<organism evidence="3 4">
    <name type="scientific">Parvibacter caecicola</name>
    <dbReference type="NCBI Taxonomy" id="747645"/>
    <lineage>
        <taxon>Bacteria</taxon>
        <taxon>Bacillati</taxon>
        <taxon>Actinomycetota</taxon>
        <taxon>Coriobacteriia</taxon>
        <taxon>Coriobacteriales</taxon>
        <taxon>Coriobacteriaceae</taxon>
        <taxon>Parvibacter</taxon>
    </lineage>
</organism>
<dbReference type="RefSeq" id="WP_136845999.1">
    <property type="nucleotide sequence ID" value="NZ_CANPEU010000040.1"/>
</dbReference>
<evidence type="ECO:0000313" key="4">
    <source>
        <dbReference type="Proteomes" id="UP000309454"/>
    </source>
</evidence>
<dbReference type="InterPro" id="IPR001387">
    <property type="entry name" value="Cro/C1-type_HTH"/>
</dbReference>
<dbReference type="InterPro" id="IPR015927">
    <property type="entry name" value="Peptidase_S24_S26A/B/C"/>
</dbReference>
<dbReference type="InterPro" id="IPR036286">
    <property type="entry name" value="LexA/Signal_pep-like_sf"/>
</dbReference>
<dbReference type="OrthoDB" id="194368at2"/>
<dbReference type="Pfam" id="PF01381">
    <property type="entry name" value="HTH_3"/>
    <property type="match status" value="1"/>
</dbReference>
<gene>
    <name evidence="3" type="ORF">E5982_07575</name>
</gene>